<dbReference type="EMBL" id="KV428027">
    <property type="protein sequence ID" value="KZT40856.1"/>
    <property type="molecule type" value="Genomic_DNA"/>
</dbReference>
<protein>
    <submittedName>
        <fullName evidence="2">Uncharacterized protein</fullName>
    </submittedName>
</protein>
<feature type="region of interest" description="Disordered" evidence="1">
    <location>
        <begin position="187"/>
        <end position="209"/>
    </location>
</feature>
<evidence type="ECO:0000256" key="1">
    <source>
        <dbReference type="SAM" id="MobiDB-lite"/>
    </source>
</evidence>
<feature type="region of interest" description="Disordered" evidence="1">
    <location>
        <begin position="72"/>
        <end position="101"/>
    </location>
</feature>
<dbReference type="AlphaFoldDB" id="A0A166FNV5"/>
<proteinExistence type="predicted"/>
<keyword evidence="3" id="KW-1185">Reference proteome</keyword>
<sequence length="209" mass="22979">MTRHRRRKLWTPNMESEGHKRSASASEVDKLGLASPSLSTRSGSASLNFPFEKAKSSAVRIEQPPSVVTHILKRPPPPVVAPANTAQRPPSNPIPHPQSPIYRVEAPGSKDARRSELARIAHGKLHSARCRYAEISEALKIHKIELEFARLTVNQDETQLNCLVQEINSLRVVLIGLGLNPDGGLARPIPQEHVPTPYDFTDGAPPLLE</sequence>
<feature type="region of interest" description="Disordered" evidence="1">
    <location>
        <begin position="1"/>
        <end position="46"/>
    </location>
</feature>
<feature type="compositionally biased region" description="Polar residues" evidence="1">
    <location>
        <begin position="36"/>
        <end position="46"/>
    </location>
</feature>
<gene>
    <name evidence="2" type="ORF">SISSUDRAFT_1126895</name>
</gene>
<dbReference type="Proteomes" id="UP000076798">
    <property type="component" value="Unassembled WGS sequence"/>
</dbReference>
<accession>A0A166FNV5</accession>
<reference evidence="2 3" key="1">
    <citation type="journal article" date="2016" name="Mol. Biol. Evol.">
        <title>Comparative Genomics of Early-Diverging Mushroom-Forming Fungi Provides Insights into the Origins of Lignocellulose Decay Capabilities.</title>
        <authorList>
            <person name="Nagy L.G."/>
            <person name="Riley R."/>
            <person name="Tritt A."/>
            <person name="Adam C."/>
            <person name="Daum C."/>
            <person name="Floudas D."/>
            <person name="Sun H."/>
            <person name="Yadav J.S."/>
            <person name="Pangilinan J."/>
            <person name="Larsson K.H."/>
            <person name="Matsuura K."/>
            <person name="Barry K."/>
            <person name="Labutti K."/>
            <person name="Kuo R."/>
            <person name="Ohm R.A."/>
            <person name="Bhattacharya S.S."/>
            <person name="Shirouzu T."/>
            <person name="Yoshinaga Y."/>
            <person name="Martin F.M."/>
            <person name="Grigoriev I.V."/>
            <person name="Hibbett D.S."/>
        </authorList>
    </citation>
    <scope>NUCLEOTIDE SEQUENCE [LARGE SCALE GENOMIC DNA]</scope>
    <source>
        <strain evidence="2 3">HHB10207 ss-3</strain>
    </source>
</reference>
<organism evidence="2 3">
    <name type="scientific">Sistotremastrum suecicum HHB10207 ss-3</name>
    <dbReference type="NCBI Taxonomy" id="1314776"/>
    <lineage>
        <taxon>Eukaryota</taxon>
        <taxon>Fungi</taxon>
        <taxon>Dikarya</taxon>
        <taxon>Basidiomycota</taxon>
        <taxon>Agaricomycotina</taxon>
        <taxon>Agaricomycetes</taxon>
        <taxon>Sistotremastrales</taxon>
        <taxon>Sistotremastraceae</taxon>
        <taxon>Sistotremastrum</taxon>
    </lineage>
</organism>
<evidence type="ECO:0000313" key="2">
    <source>
        <dbReference type="EMBL" id="KZT40856.1"/>
    </source>
</evidence>
<evidence type="ECO:0000313" key="3">
    <source>
        <dbReference type="Proteomes" id="UP000076798"/>
    </source>
</evidence>
<name>A0A166FNV5_9AGAM</name>